<dbReference type="InterPro" id="IPR029052">
    <property type="entry name" value="Metallo-depent_PP-like"/>
</dbReference>
<reference evidence="2 3" key="1">
    <citation type="submission" date="2024-03" db="EMBL/GenBank/DDBJ databases">
        <title>The Acrasis kona genome and developmental transcriptomes reveal deep origins of eukaryotic multicellular pathways.</title>
        <authorList>
            <person name="Sheikh S."/>
            <person name="Fu C.-J."/>
            <person name="Brown M.W."/>
            <person name="Baldauf S.L."/>
        </authorList>
    </citation>
    <scope>NUCLEOTIDE SEQUENCE [LARGE SCALE GENOMIC DNA]</scope>
    <source>
        <strain evidence="2 3">ATCC MYA-3509</strain>
    </source>
</reference>
<dbReference type="InterPro" id="IPR004843">
    <property type="entry name" value="Calcineurin-like_PHP"/>
</dbReference>
<sequence length="233" mass="26267">MQTQEFRYVSIKSQDSLSNSEKDTMSHLRVVVVSDTHNCHTNLQIPGGDVLIVAGDFTCHGTIPEAVRFNTYLGEQEHKYKLVVPGNHEWCPDLIRPFMTNCVFLLDNAIIINGIKFYGCRWKKKFSSLRMNDSTAKTTHIIPSDVDVLITHQPPKGVGGLDFDEKRSRGNIKLTERIKVVNPLVHVFGHTHSKGGWFDDLDGCSTTFINASTLEGSKIQAVLRKPIIFDLYH</sequence>
<dbReference type="EMBL" id="JAOPGA020000092">
    <property type="protein sequence ID" value="KAL0476770.1"/>
    <property type="molecule type" value="Genomic_DNA"/>
</dbReference>
<name>A0AAW2YIK0_9EUKA</name>
<proteinExistence type="predicted"/>
<dbReference type="SUPFAM" id="SSF56300">
    <property type="entry name" value="Metallo-dependent phosphatases"/>
    <property type="match status" value="1"/>
</dbReference>
<organism evidence="2 3">
    <name type="scientific">Acrasis kona</name>
    <dbReference type="NCBI Taxonomy" id="1008807"/>
    <lineage>
        <taxon>Eukaryota</taxon>
        <taxon>Discoba</taxon>
        <taxon>Heterolobosea</taxon>
        <taxon>Tetramitia</taxon>
        <taxon>Eutetramitia</taxon>
        <taxon>Acrasidae</taxon>
        <taxon>Acrasis</taxon>
    </lineage>
</organism>
<dbReference type="GO" id="GO:0016787">
    <property type="term" value="F:hydrolase activity"/>
    <property type="evidence" value="ECO:0007669"/>
    <property type="project" value="InterPro"/>
</dbReference>
<dbReference type="InterPro" id="IPR051693">
    <property type="entry name" value="UPF0046_metallophosphoest"/>
</dbReference>
<dbReference type="PANTHER" id="PTHR12905">
    <property type="entry name" value="METALLOPHOSPHOESTERASE"/>
    <property type="match status" value="1"/>
</dbReference>
<dbReference type="Gene3D" id="3.60.21.10">
    <property type="match status" value="2"/>
</dbReference>
<dbReference type="CDD" id="cd07379">
    <property type="entry name" value="MPP_239FB"/>
    <property type="match status" value="1"/>
</dbReference>
<evidence type="ECO:0000259" key="1">
    <source>
        <dbReference type="Pfam" id="PF00149"/>
    </source>
</evidence>
<dbReference type="Proteomes" id="UP001431209">
    <property type="component" value="Unassembled WGS sequence"/>
</dbReference>
<dbReference type="AlphaFoldDB" id="A0AAW2YIK0"/>
<comment type="caution">
    <text evidence="2">The sequence shown here is derived from an EMBL/GenBank/DDBJ whole genome shotgun (WGS) entry which is preliminary data.</text>
</comment>
<evidence type="ECO:0000313" key="2">
    <source>
        <dbReference type="EMBL" id="KAL0476770.1"/>
    </source>
</evidence>
<protein>
    <submittedName>
        <fullName evidence="2">Metallophosphoesterase</fullName>
    </submittedName>
</protein>
<evidence type="ECO:0000313" key="3">
    <source>
        <dbReference type="Proteomes" id="UP001431209"/>
    </source>
</evidence>
<dbReference type="Pfam" id="PF00149">
    <property type="entry name" value="Metallophos"/>
    <property type="match status" value="1"/>
</dbReference>
<dbReference type="PANTHER" id="PTHR12905:SF0">
    <property type="entry name" value="CALCINEURIN-LIKE PHOSPHOESTERASE DOMAIN-CONTAINING PROTEIN"/>
    <property type="match status" value="1"/>
</dbReference>
<feature type="domain" description="Calcineurin-like phosphoesterase" evidence="1">
    <location>
        <begin position="28"/>
        <end position="193"/>
    </location>
</feature>
<keyword evidence="3" id="KW-1185">Reference proteome</keyword>
<accession>A0AAW2YIK0</accession>
<gene>
    <name evidence="2" type="ORF">AKO1_002765</name>
</gene>